<evidence type="ECO:0000256" key="6">
    <source>
        <dbReference type="ARBA" id="ARBA00022989"/>
    </source>
</evidence>
<dbReference type="AlphaFoldDB" id="A0A1T5ME70"/>
<dbReference type="SUPFAM" id="SSF144083">
    <property type="entry name" value="Magnesium transport protein CorA, transmembrane region"/>
    <property type="match status" value="1"/>
</dbReference>
<keyword evidence="8" id="KW-0406">Ion transport</keyword>
<proteinExistence type="inferred from homology"/>
<protein>
    <recommendedName>
        <fullName evidence="8">Magnesium transport protein CorA</fullName>
    </recommendedName>
</protein>
<dbReference type="CDD" id="cd12828">
    <property type="entry name" value="TmCorA-like_1"/>
    <property type="match status" value="1"/>
</dbReference>
<feature type="transmembrane region" description="Helical" evidence="8">
    <location>
        <begin position="314"/>
        <end position="334"/>
    </location>
</feature>
<dbReference type="PANTHER" id="PTHR46494:SF1">
    <property type="entry name" value="CORA FAMILY METAL ION TRANSPORTER (EUROFUNG)"/>
    <property type="match status" value="1"/>
</dbReference>
<comment type="subcellular location">
    <subcellularLocation>
        <location evidence="1">Cell membrane</location>
        <topology evidence="1">Multi-pass membrane protein</topology>
    </subcellularLocation>
    <subcellularLocation>
        <location evidence="8">Membrane</location>
        <topology evidence="8">Multi-pass membrane protein</topology>
    </subcellularLocation>
</comment>
<evidence type="ECO:0000313" key="10">
    <source>
        <dbReference type="Proteomes" id="UP000190961"/>
    </source>
</evidence>
<dbReference type="RefSeq" id="WP_079689627.1">
    <property type="nucleotide sequence ID" value="NZ_FUZU01000004.1"/>
</dbReference>
<evidence type="ECO:0000256" key="4">
    <source>
        <dbReference type="ARBA" id="ARBA00022475"/>
    </source>
</evidence>
<dbReference type="GO" id="GO:0015087">
    <property type="term" value="F:cobalt ion transmembrane transporter activity"/>
    <property type="evidence" value="ECO:0007669"/>
    <property type="project" value="UniProtKB-UniRule"/>
</dbReference>
<keyword evidence="10" id="KW-1185">Reference proteome</keyword>
<dbReference type="InterPro" id="IPR002523">
    <property type="entry name" value="MgTranspt_CorA/ZnTranspt_ZntB"/>
</dbReference>
<dbReference type="STRING" id="688867.SAMN05660236_5131"/>
<dbReference type="OrthoDB" id="9803416at2"/>
<comment type="similarity">
    <text evidence="2 8">Belongs to the CorA metal ion transporter (MIT) (TC 1.A.35) family.</text>
</comment>
<dbReference type="EMBL" id="FUZU01000004">
    <property type="protein sequence ID" value="SKC86383.1"/>
    <property type="molecule type" value="Genomic_DNA"/>
</dbReference>
<dbReference type="Gene3D" id="1.20.58.340">
    <property type="entry name" value="Magnesium transport protein CorA, transmembrane region"/>
    <property type="match status" value="2"/>
</dbReference>
<dbReference type="NCBIfam" id="TIGR00383">
    <property type="entry name" value="corA"/>
    <property type="match status" value="1"/>
</dbReference>
<dbReference type="SUPFAM" id="SSF143865">
    <property type="entry name" value="CorA soluble domain-like"/>
    <property type="match status" value="1"/>
</dbReference>
<organism evidence="9 10">
    <name type="scientific">Ohtaekwangia koreensis</name>
    <dbReference type="NCBI Taxonomy" id="688867"/>
    <lineage>
        <taxon>Bacteria</taxon>
        <taxon>Pseudomonadati</taxon>
        <taxon>Bacteroidota</taxon>
        <taxon>Cytophagia</taxon>
        <taxon>Cytophagales</taxon>
        <taxon>Fulvivirgaceae</taxon>
        <taxon>Ohtaekwangia</taxon>
    </lineage>
</organism>
<evidence type="ECO:0000256" key="3">
    <source>
        <dbReference type="ARBA" id="ARBA00022448"/>
    </source>
</evidence>
<dbReference type="GO" id="GO:0005886">
    <property type="term" value="C:plasma membrane"/>
    <property type="evidence" value="ECO:0007669"/>
    <property type="project" value="UniProtKB-SubCell"/>
</dbReference>
<comment type="function">
    <text evidence="8">Mediates influx of magnesium ions.</text>
</comment>
<dbReference type="Gene3D" id="3.30.460.20">
    <property type="entry name" value="CorA soluble domain-like"/>
    <property type="match status" value="1"/>
</dbReference>
<evidence type="ECO:0000256" key="8">
    <source>
        <dbReference type="RuleBase" id="RU362010"/>
    </source>
</evidence>
<keyword evidence="7 8" id="KW-0472">Membrane</keyword>
<keyword evidence="6 8" id="KW-1133">Transmembrane helix</keyword>
<evidence type="ECO:0000256" key="5">
    <source>
        <dbReference type="ARBA" id="ARBA00022692"/>
    </source>
</evidence>
<dbReference type="InterPro" id="IPR045863">
    <property type="entry name" value="CorA_TM1_TM2"/>
</dbReference>
<evidence type="ECO:0000313" key="9">
    <source>
        <dbReference type="EMBL" id="SKC86383.1"/>
    </source>
</evidence>
<gene>
    <name evidence="8" type="primary">corA</name>
    <name evidence="9" type="ORF">SAMN05660236_5131</name>
</gene>
<keyword evidence="8" id="KW-0460">Magnesium</keyword>
<sequence length="340" mass="40283">MNPQKPSDNHSPTDCEILELISYNRELHDKYTGTYTTVESILNKIQPDRVNWINVDGLNNQDLIEKVQTHFCLHSLLIDDVLSDQRPKAEEFDDYLFFTLKMLYRIDGTAIDYEQISFVLGKNYLISFQEKEGDWFDGFRDRIRLDQGRVRKKQADYLLYRLIDIIVDNYYNVLDRVGDLIDETEETVYQNPSTQTFTKIQYLKKELIYLRKALFPLRDALSKIVKGESDFVKEENIRFFSDVYEHVIHLTDSLETYKDLVSSLTDIHINAMNTKMNEVMKVLTVISTIFIPLTFIVGVYGMNFHYMPELDWRWGYYSVWGVMILIVVGMLAFFRHKKWF</sequence>
<dbReference type="FunFam" id="1.20.58.340:FF:000012">
    <property type="entry name" value="Magnesium transport protein CorA"/>
    <property type="match status" value="1"/>
</dbReference>
<dbReference type="PANTHER" id="PTHR46494">
    <property type="entry name" value="CORA FAMILY METAL ION TRANSPORTER (EUROFUNG)"/>
    <property type="match status" value="1"/>
</dbReference>
<feature type="transmembrane region" description="Helical" evidence="8">
    <location>
        <begin position="282"/>
        <end position="302"/>
    </location>
</feature>
<evidence type="ECO:0000256" key="2">
    <source>
        <dbReference type="ARBA" id="ARBA00009765"/>
    </source>
</evidence>
<reference evidence="9 10" key="1">
    <citation type="submission" date="2017-02" db="EMBL/GenBank/DDBJ databases">
        <authorList>
            <person name="Peterson S.W."/>
        </authorList>
    </citation>
    <scope>NUCLEOTIDE SEQUENCE [LARGE SCALE GENOMIC DNA]</scope>
    <source>
        <strain evidence="9 10">DSM 25262</strain>
    </source>
</reference>
<dbReference type="Pfam" id="PF01544">
    <property type="entry name" value="CorA"/>
    <property type="match status" value="1"/>
</dbReference>
<keyword evidence="3 8" id="KW-0813">Transport</keyword>
<accession>A0A1T5ME70</accession>
<dbReference type="InterPro" id="IPR045861">
    <property type="entry name" value="CorA_cytoplasmic_dom"/>
</dbReference>
<keyword evidence="5 8" id="KW-0812">Transmembrane</keyword>
<keyword evidence="4 8" id="KW-1003">Cell membrane</keyword>
<evidence type="ECO:0000256" key="7">
    <source>
        <dbReference type="ARBA" id="ARBA00023136"/>
    </source>
</evidence>
<evidence type="ECO:0000256" key="1">
    <source>
        <dbReference type="ARBA" id="ARBA00004651"/>
    </source>
</evidence>
<dbReference type="GO" id="GO:0015095">
    <property type="term" value="F:magnesium ion transmembrane transporter activity"/>
    <property type="evidence" value="ECO:0007669"/>
    <property type="project" value="UniProtKB-UniRule"/>
</dbReference>
<name>A0A1T5ME70_9BACT</name>
<dbReference type="GO" id="GO:0000287">
    <property type="term" value="F:magnesium ion binding"/>
    <property type="evidence" value="ECO:0007669"/>
    <property type="project" value="TreeGrafter"/>
</dbReference>
<dbReference type="InterPro" id="IPR004488">
    <property type="entry name" value="Mg/Co-transport_prot_CorA"/>
</dbReference>
<dbReference type="GO" id="GO:0050897">
    <property type="term" value="F:cobalt ion binding"/>
    <property type="evidence" value="ECO:0007669"/>
    <property type="project" value="TreeGrafter"/>
</dbReference>
<dbReference type="Proteomes" id="UP000190961">
    <property type="component" value="Unassembled WGS sequence"/>
</dbReference>